<protein>
    <recommendedName>
        <fullName evidence="3">Redoxin domain-containing protein</fullName>
    </recommendedName>
</protein>
<reference evidence="1" key="1">
    <citation type="submission" date="2023-06" db="EMBL/GenBank/DDBJ databases">
        <title>Survivors Of The Sea: Transcriptome response of Skeletonema marinoi to long-term dormancy.</title>
        <authorList>
            <person name="Pinder M.I.M."/>
            <person name="Kourtchenko O."/>
            <person name="Robertson E.K."/>
            <person name="Larsson T."/>
            <person name="Maumus F."/>
            <person name="Osuna-Cruz C.M."/>
            <person name="Vancaester E."/>
            <person name="Stenow R."/>
            <person name="Vandepoele K."/>
            <person name="Ploug H."/>
            <person name="Bruchert V."/>
            <person name="Godhe A."/>
            <person name="Topel M."/>
        </authorList>
    </citation>
    <scope>NUCLEOTIDE SEQUENCE</scope>
    <source>
        <strain evidence="1">R05AC</strain>
    </source>
</reference>
<accession>A0AAD8YG62</accession>
<organism evidence="1 2">
    <name type="scientific">Skeletonema marinoi</name>
    <dbReference type="NCBI Taxonomy" id="267567"/>
    <lineage>
        <taxon>Eukaryota</taxon>
        <taxon>Sar</taxon>
        <taxon>Stramenopiles</taxon>
        <taxon>Ochrophyta</taxon>
        <taxon>Bacillariophyta</taxon>
        <taxon>Coscinodiscophyceae</taxon>
        <taxon>Thalassiosirophycidae</taxon>
        <taxon>Thalassiosirales</taxon>
        <taxon>Skeletonemataceae</taxon>
        <taxon>Skeletonema</taxon>
        <taxon>Skeletonema marinoi-dohrnii complex</taxon>
    </lineage>
</organism>
<dbReference type="Gene3D" id="3.40.30.10">
    <property type="entry name" value="Glutaredoxin"/>
    <property type="match status" value="1"/>
</dbReference>
<dbReference type="EMBL" id="JATAAI010000005">
    <property type="protein sequence ID" value="KAK1745896.1"/>
    <property type="molecule type" value="Genomic_DNA"/>
</dbReference>
<dbReference type="Proteomes" id="UP001224775">
    <property type="component" value="Unassembled WGS sequence"/>
</dbReference>
<evidence type="ECO:0000313" key="1">
    <source>
        <dbReference type="EMBL" id="KAK1745896.1"/>
    </source>
</evidence>
<evidence type="ECO:0008006" key="3">
    <source>
        <dbReference type="Google" id="ProtNLM"/>
    </source>
</evidence>
<sequence length="98" mass="10857">MNAWAEDQMINPNGMIQFMGDPEGALTRTLDMELNHPGPHSVGIIGRCKRFAIYAVNGEVKYVAVSEREDDPAGDDYPEDTLAEALLDAILKHKNDEL</sequence>
<proteinExistence type="predicted"/>
<evidence type="ECO:0000313" key="2">
    <source>
        <dbReference type="Proteomes" id="UP001224775"/>
    </source>
</evidence>
<name>A0AAD8YG62_9STRA</name>
<dbReference type="AlphaFoldDB" id="A0AAD8YG62"/>
<gene>
    <name evidence="1" type="ORF">QTG54_003820</name>
</gene>
<keyword evidence="2" id="KW-1185">Reference proteome</keyword>
<comment type="caution">
    <text evidence="1">The sequence shown here is derived from an EMBL/GenBank/DDBJ whole genome shotgun (WGS) entry which is preliminary data.</text>
</comment>